<keyword evidence="4 5" id="KW-0472">Membrane</keyword>
<dbReference type="Pfam" id="PF07298">
    <property type="entry name" value="NnrU"/>
    <property type="match status" value="1"/>
</dbReference>
<evidence type="ECO:0000256" key="2">
    <source>
        <dbReference type="ARBA" id="ARBA00022692"/>
    </source>
</evidence>
<comment type="subcellular location">
    <subcellularLocation>
        <location evidence="1">Membrane</location>
        <topology evidence="1">Multi-pass membrane protein</topology>
    </subcellularLocation>
</comment>
<feature type="transmembrane region" description="Helical" evidence="5">
    <location>
        <begin position="161"/>
        <end position="179"/>
    </location>
</feature>
<feature type="domain" description="NnrU" evidence="6">
    <location>
        <begin position="4"/>
        <end position="180"/>
    </location>
</feature>
<evidence type="ECO:0000259" key="6">
    <source>
        <dbReference type="Pfam" id="PF07298"/>
    </source>
</evidence>
<feature type="transmembrane region" description="Helical" evidence="5">
    <location>
        <begin position="98"/>
        <end position="117"/>
    </location>
</feature>
<evidence type="ECO:0000256" key="5">
    <source>
        <dbReference type="SAM" id="Phobius"/>
    </source>
</evidence>
<feature type="transmembrane region" description="Helical" evidence="5">
    <location>
        <begin position="74"/>
        <end position="92"/>
    </location>
</feature>
<name>A0A2W5NDB7_RHOSU</name>
<evidence type="ECO:0000313" key="7">
    <source>
        <dbReference type="EMBL" id="PZQ51512.1"/>
    </source>
</evidence>
<reference evidence="7 8" key="1">
    <citation type="submission" date="2017-08" db="EMBL/GenBank/DDBJ databases">
        <title>Infants hospitalized years apart are colonized by the same room-sourced microbial strains.</title>
        <authorList>
            <person name="Brooks B."/>
            <person name="Olm M.R."/>
            <person name="Firek B.A."/>
            <person name="Baker R."/>
            <person name="Thomas B.C."/>
            <person name="Morowitz M.J."/>
            <person name="Banfield J.F."/>
        </authorList>
    </citation>
    <scope>NUCLEOTIDE SEQUENCE [LARGE SCALE GENOMIC DNA]</scope>
    <source>
        <strain evidence="7">S2_005_002_R2_34</strain>
    </source>
</reference>
<feature type="transmembrane region" description="Helical" evidence="5">
    <location>
        <begin position="39"/>
        <end position="62"/>
    </location>
</feature>
<keyword evidence="2 5" id="KW-0812">Transmembrane</keyword>
<dbReference type="GO" id="GO:0016020">
    <property type="term" value="C:membrane"/>
    <property type="evidence" value="ECO:0007669"/>
    <property type="project" value="UniProtKB-SubCell"/>
</dbReference>
<accession>A0A2W5NDB7</accession>
<proteinExistence type="predicted"/>
<evidence type="ECO:0000256" key="4">
    <source>
        <dbReference type="ARBA" id="ARBA00023136"/>
    </source>
</evidence>
<comment type="caution">
    <text evidence="7">The sequence shown here is derived from an EMBL/GenBank/DDBJ whole genome shotgun (WGS) entry which is preliminary data.</text>
</comment>
<feature type="transmembrane region" description="Helical" evidence="5">
    <location>
        <begin position="124"/>
        <end position="141"/>
    </location>
</feature>
<evidence type="ECO:0000256" key="3">
    <source>
        <dbReference type="ARBA" id="ARBA00022989"/>
    </source>
</evidence>
<dbReference type="EMBL" id="QFPW01000002">
    <property type="protein sequence ID" value="PZQ51512.1"/>
    <property type="molecule type" value="Genomic_DNA"/>
</dbReference>
<gene>
    <name evidence="7" type="ORF">DI556_04975</name>
</gene>
<dbReference type="AlphaFoldDB" id="A0A2W5NDB7"/>
<sequence>MALLVIGIALWIAAHLFKRVAPGARGDLAARLGAGPARGIFAALIGLSLVLIVIGFRAAPYVAVYTPPGWTVHLNNLLMLIAVFLFGAANAPSRVKTVLRNPMLTGVLLWAIAHILVNGDLAGLILFGAMGLWAIASMALIDTAAPRAPVGPVPPMADLRLALISLVVFAAIAGIHAWLGRWPFPG</sequence>
<keyword evidence="3 5" id="KW-1133">Transmembrane helix</keyword>
<protein>
    <recommendedName>
        <fullName evidence="6">NnrU domain-containing protein</fullName>
    </recommendedName>
</protein>
<evidence type="ECO:0000313" key="8">
    <source>
        <dbReference type="Proteomes" id="UP000249185"/>
    </source>
</evidence>
<evidence type="ECO:0000256" key="1">
    <source>
        <dbReference type="ARBA" id="ARBA00004141"/>
    </source>
</evidence>
<organism evidence="7 8">
    <name type="scientific">Rhodovulum sulfidophilum</name>
    <name type="common">Rhodobacter sulfidophilus</name>
    <dbReference type="NCBI Taxonomy" id="35806"/>
    <lineage>
        <taxon>Bacteria</taxon>
        <taxon>Pseudomonadati</taxon>
        <taxon>Pseudomonadota</taxon>
        <taxon>Alphaproteobacteria</taxon>
        <taxon>Rhodobacterales</taxon>
        <taxon>Paracoccaceae</taxon>
        <taxon>Rhodovulum</taxon>
    </lineage>
</organism>
<dbReference type="Proteomes" id="UP000249185">
    <property type="component" value="Unassembled WGS sequence"/>
</dbReference>
<dbReference type="InterPro" id="IPR009915">
    <property type="entry name" value="NnrU_dom"/>
</dbReference>